<gene>
    <name evidence="2" type="ORF">AQ619_09320</name>
</gene>
<feature type="signal peptide" evidence="1">
    <location>
        <begin position="1"/>
        <end position="27"/>
    </location>
</feature>
<dbReference type="KEGG" id="chq:AQ619_09320"/>
<name>A0A0P0NZG2_9CAUL</name>
<reference evidence="2 3" key="1">
    <citation type="submission" date="2015-10" db="EMBL/GenBank/DDBJ databases">
        <title>Conservation of the essential genome among Caulobacter and Brevundimonas species.</title>
        <authorList>
            <person name="Scott D."/>
            <person name="Ely B."/>
        </authorList>
    </citation>
    <scope>NUCLEOTIDE SEQUENCE [LARGE SCALE GENOMIC DNA]</scope>
    <source>
        <strain evidence="2 3">CB4</strain>
    </source>
</reference>
<feature type="chain" id="PRO_5006052558" evidence="1">
    <location>
        <begin position="28"/>
        <end position="253"/>
    </location>
</feature>
<sequence length="253" mass="27307">MMILRRLLSLVMAAGLVSFSMPTIAHAADWKAARCAPYASGGHSLGLERKPARPGTSLRVSVTQSARPGVVERIPGVCLTHWKVSDPRSGRFIANNLTLLVRRGAVPGRVVTLSVRVRGLTTPVETSFRVAEANEVSLVGFYSQIEVRGCQTETGAVPVNVGELSFDDAGRFSVTWQPFESYKDYWGHYAYDPATARIVLKVEGGNSLPGNGRWEGRVALTADGGLIFDQVAFGSADGAPFIGSCRTEFRRHG</sequence>
<dbReference type="EMBL" id="CP013002">
    <property type="protein sequence ID" value="ALL13534.1"/>
    <property type="molecule type" value="Genomic_DNA"/>
</dbReference>
<accession>A0A0P0NZG2</accession>
<dbReference type="STRING" id="69395.AQ619_09320"/>
<dbReference type="Proteomes" id="UP000056905">
    <property type="component" value="Chromosome"/>
</dbReference>
<protein>
    <submittedName>
        <fullName evidence="2">Uncharacterized protein</fullName>
    </submittedName>
</protein>
<keyword evidence="3" id="KW-1185">Reference proteome</keyword>
<evidence type="ECO:0000256" key="1">
    <source>
        <dbReference type="SAM" id="SignalP"/>
    </source>
</evidence>
<proteinExistence type="predicted"/>
<evidence type="ECO:0000313" key="3">
    <source>
        <dbReference type="Proteomes" id="UP000056905"/>
    </source>
</evidence>
<dbReference type="AlphaFoldDB" id="A0A0P0NZG2"/>
<evidence type="ECO:0000313" key="2">
    <source>
        <dbReference type="EMBL" id="ALL13534.1"/>
    </source>
</evidence>
<dbReference type="OrthoDB" id="7206135at2"/>
<keyword evidence="1" id="KW-0732">Signal</keyword>
<organism evidence="2 3">
    <name type="scientific">Caulobacter henricii</name>
    <dbReference type="NCBI Taxonomy" id="69395"/>
    <lineage>
        <taxon>Bacteria</taxon>
        <taxon>Pseudomonadati</taxon>
        <taxon>Pseudomonadota</taxon>
        <taxon>Alphaproteobacteria</taxon>
        <taxon>Caulobacterales</taxon>
        <taxon>Caulobacteraceae</taxon>
        <taxon>Caulobacter</taxon>
    </lineage>
</organism>